<evidence type="ECO:0000313" key="3">
    <source>
        <dbReference type="Proteomes" id="UP001431429"/>
    </source>
</evidence>
<proteinExistence type="predicted"/>
<dbReference type="InterPro" id="IPR002502">
    <property type="entry name" value="Amidase_domain"/>
</dbReference>
<gene>
    <name evidence="2" type="ORF">NBG84_40245</name>
</gene>
<dbReference type="InterPro" id="IPR015510">
    <property type="entry name" value="PGRP"/>
</dbReference>
<protein>
    <submittedName>
        <fullName evidence="2">N-acetylmuramoyl-L-alanine amidase</fullName>
        <ecNumber evidence="2">3.5.1.28</ecNumber>
    </submittedName>
</protein>
<keyword evidence="2" id="KW-0378">Hydrolase</keyword>
<accession>A0ABT0V4G6</accession>
<evidence type="ECO:0000256" key="1">
    <source>
        <dbReference type="SAM" id="MobiDB-lite"/>
    </source>
</evidence>
<reference evidence="2" key="1">
    <citation type="submission" date="2022-06" db="EMBL/GenBank/DDBJ databases">
        <title>Genome public.</title>
        <authorList>
            <person name="Sun Q."/>
        </authorList>
    </citation>
    <scope>NUCLEOTIDE SEQUENCE</scope>
    <source>
        <strain evidence="2">CWNU-1</strain>
    </source>
</reference>
<dbReference type="Proteomes" id="UP001431429">
    <property type="component" value="Unassembled WGS sequence"/>
</dbReference>
<dbReference type="SUPFAM" id="SSF47090">
    <property type="entry name" value="PGBD-like"/>
    <property type="match status" value="1"/>
</dbReference>
<dbReference type="PANTHER" id="PTHR11022">
    <property type="entry name" value="PEPTIDOGLYCAN RECOGNITION PROTEIN"/>
    <property type="match status" value="1"/>
</dbReference>
<feature type="compositionally biased region" description="Pro residues" evidence="1">
    <location>
        <begin position="148"/>
        <end position="159"/>
    </location>
</feature>
<dbReference type="PANTHER" id="PTHR11022:SF41">
    <property type="entry name" value="PEPTIDOGLYCAN-RECOGNITION PROTEIN LC-RELATED"/>
    <property type="match status" value="1"/>
</dbReference>
<dbReference type="SUPFAM" id="SSF55846">
    <property type="entry name" value="N-acetylmuramoyl-L-alanine amidase-like"/>
    <property type="match status" value="1"/>
</dbReference>
<name>A0ABT0V4G6_9ACTN</name>
<dbReference type="CDD" id="cd06583">
    <property type="entry name" value="PGRP"/>
    <property type="match status" value="1"/>
</dbReference>
<organism evidence="2 3">
    <name type="scientific">Streptomyces albipurpureus</name>
    <dbReference type="NCBI Taxonomy" id="2897419"/>
    <lineage>
        <taxon>Bacteria</taxon>
        <taxon>Bacillati</taxon>
        <taxon>Actinomycetota</taxon>
        <taxon>Actinomycetes</taxon>
        <taxon>Kitasatosporales</taxon>
        <taxon>Streptomycetaceae</taxon>
        <taxon>Streptomyces</taxon>
    </lineage>
</organism>
<keyword evidence="3" id="KW-1185">Reference proteome</keyword>
<evidence type="ECO:0000313" key="2">
    <source>
        <dbReference type="EMBL" id="MCM2394433.1"/>
    </source>
</evidence>
<dbReference type="EMBL" id="JAMQAW010000130">
    <property type="protein sequence ID" value="MCM2394433.1"/>
    <property type="molecule type" value="Genomic_DNA"/>
</dbReference>
<dbReference type="GO" id="GO:0008745">
    <property type="term" value="F:N-acetylmuramoyl-L-alanine amidase activity"/>
    <property type="evidence" value="ECO:0007669"/>
    <property type="project" value="UniProtKB-EC"/>
</dbReference>
<dbReference type="EC" id="3.5.1.28" evidence="2"/>
<sequence length="255" mass="27222">MASTKGVKVHWLGAKYASRSHDRCDDYVRQIRASHLANKRENYSDIAYNLLVCEHGTMFEGRGVHRRTGANGSAALNTAHYAVCALLGINGKPTDALLGGLRDAIEYLREHGKAGAEIRGHRDGLATACPGDDLYDWVKRGAPRPAGSKPPAPKPPAGAKPPVVDLSKLVAAARSDPPRRGTPISYYGVKTVESALVTEGLLARELADGHWGTATLAAYALWQRRCGYTGADADGIPGTESLKKLAAKRGFTITP</sequence>
<dbReference type="Gene3D" id="3.40.80.10">
    <property type="entry name" value="Peptidoglycan recognition protein-like"/>
    <property type="match status" value="1"/>
</dbReference>
<dbReference type="InterPro" id="IPR036365">
    <property type="entry name" value="PGBD-like_sf"/>
</dbReference>
<feature type="region of interest" description="Disordered" evidence="1">
    <location>
        <begin position="140"/>
        <end position="161"/>
    </location>
</feature>
<comment type="caution">
    <text evidence="2">The sequence shown here is derived from an EMBL/GenBank/DDBJ whole genome shotgun (WGS) entry which is preliminary data.</text>
</comment>
<dbReference type="InterPro" id="IPR036505">
    <property type="entry name" value="Amidase/PGRP_sf"/>
</dbReference>